<sequence>MPEKRAWRKLLKKLQRKRRRQKYASARDAEKSQKEADDKYQICLKQQETLAEFESKQAELAWLSREAIAQEQFKKDRVNSQVVETEQEQLRAREENHLEALKEVKYRLRVENDRVAEQTAEEFEATMQRLYEYLEDTSGGSPPAEMRRVLETKPNVRQCDFFMRTNGCRYGNGCQLNHRRPMLAKILVIHNFFQHPLIQLRNTQTPDAQLEFSEREMREDYDEFFYDAVEELQKFGKLINFRAVINTMPHLIGNVYVEYENERFAVRAFINLQGRYYASKPLNVEFSNLQNFRTAVCGNGCGFLHLFRNPENAFNTDLTQHPTPSVFHNQPPPSFIDQTPTARAPSWNDDREEVQSRTWRWSASPGGSRTPVRDPFNPFKVFVWEREPEIIELEPRPQNTESRAEQQHSRSHRRRHQRPKEQQDEHNNGQGEETSHSRSHRRRHHCTTTQSPEREPKRKNKESRKEQQDEHNNGQGEETSHSRSHRRRHHCTPTKSPEREPKRKKEEPRKEPQHAQNNPQLELKCHKIESRKEQQHSRSHRRSHHHPPKQSSEPKRNKIESTKKQQHEHGEETRHIRTHRRRYQRNEMEINKEQRDEHNNGHDVETRHSRCHRKKNYRTPPQSPKLELEPKRKQVESKQSSSSEMDRSKNSSSQEEPYQHKKFQREAFLRSRSQIRTRSQTPPLTPELLKQFSQTNNAKEKMRLEPEHSRSSVRIPEETRTSRSSSRRRSGTPPLTQELQRKLSKLAKEKVDCLEVVTKSIKYKKKTRKSRRRSGTPPLTQELKVKFKRISSRPK</sequence>
<dbReference type="InterPro" id="IPR012677">
    <property type="entry name" value="Nucleotide-bd_a/b_plait_sf"/>
</dbReference>
<evidence type="ECO:0000256" key="2">
    <source>
        <dbReference type="ARBA" id="ARBA00022737"/>
    </source>
</evidence>
<protein>
    <submittedName>
        <fullName evidence="11">CG3294</fullName>
    </submittedName>
</protein>
<dbReference type="Proteomes" id="UP000494163">
    <property type="component" value="Chromosome 2L"/>
</dbReference>
<dbReference type="PRINTS" id="PR01848">
    <property type="entry name" value="U2AUXFACTOR"/>
</dbReference>
<feature type="compositionally biased region" description="Basic and acidic residues" evidence="8">
    <location>
        <begin position="25"/>
        <end position="38"/>
    </location>
</feature>
<feature type="compositionally biased region" description="Low complexity" evidence="8">
    <location>
        <begin position="670"/>
        <end position="681"/>
    </location>
</feature>
<evidence type="ECO:0000256" key="5">
    <source>
        <dbReference type="ARBA" id="ARBA00022884"/>
    </source>
</evidence>
<dbReference type="GO" id="GO:0003723">
    <property type="term" value="F:RNA binding"/>
    <property type="evidence" value="ECO:0007669"/>
    <property type="project" value="UniProtKB-UniRule"/>
</dbReference>
<dbReference type="AlphaFoldDB" id="A0A0M4EDX8"/>
<feature type="compositionally biased region" description="Basic residues" evidence="8">
    <location>
        <begin position="482"/>
        <end position="492"/>
    </location>
</feature>
<feature type="compositionally biased region" description="Basic and acidic residues" evidence="8">
    <location>
        <begin position="463"/>
        <end position="472"/>
    </location>
</feature>
<keyword evidence="12" id="KW-1185">Reference proteome</keyword>
<gene>
    <name evidence="11" type="ORF">Dbus_chr2Lg277</name>
</gene>
<feature type="compositionally biased region" description="Polar residues" evidence="8">
    <location>
        <begin position="356"/>
        <end position="367"/>
    </location>
</feature>
<dbReference type="SUPFAM" id="SSF54928">
    <property type="entry name" value="RNA-binding domain, RBD"/>
    <property type="match status" value="1"/>
</dbReference>
<evidence type="ECO:0000313" key="11">
    <source>
        <dbReference type="EMBL" id="ALC38192.1"/>
    </source>
</evidence>
<reference evidence="11 12" key="1">
    <citation type="submission" date="2015-08" db="EMBL/GenBank/DDBJ databases">
        <title>Ancestral chromatin configuration constrains chromatin evolution on differentiating sex chromosomes in Drosophila.</title>
        <authorList>
            <person name="Zhou Q."/>
            <person name="Bachtrog D."/>
        </authorList>
    </citation>
    <scope>NUCLEOTIDE SEQUENCE [LARGE SCALE GENOMIC DNA]</scope>
    <source>
        <tissue evidence="11">Whole larvae</tissue>
    </source>
</reference>
<feature type="domain" description="RRM" evidence="9">
    <location>
        <begin position="196"/>
        <end position="289"/>
    </location>
</feature>
<dbReference type="PROSITE" id="PS50103">
    <property type="entry name" value="ZF_C3H1"/>
    <property type="match status" value="1"/>
</dbReference>
<feature type="compositionally biased region" description="Basic and acidic residues" evidence="8">
    <location>
        <begin position="552"/>
        <end position="575"/>
    </location>
</feature>
<feature type="domain" description="C3H1-type" evidence="10">
    <location>
        <begin position="153"/>
        <end position="181"/>
    </location>
</feature>
<dbReference type="GO" id="GO:0000398">
    <property type="term" value="P:mRNA splicing, via spliceosome"/>
    <property type="evidence" value="ECO:0007669"/>
    <property type="project" value="InterPro"/>
</dbReference>
<keyword evidence="2" id="KW-0677">Repeat</keyword>
<evidence type="ECO:0000259" key="10">
    <source>
        <dbReference type="PROSITE" id="PS50103"/>
    </source>
</evidence>
<name>A0A0M4EDX8_DROBS</name>
<evidence type="ECO:0000256" key="3">
    <source>
        <dbReference type="ARBA" id="ARBA00022771"/>
    </source>
</evidence>
<dbReference type="Gene3D" id="3.30.70.330">
    <property type="match status" value="1"/>
</dbReference>
<evidence type="ECO:0000256" key="6">
    <source>
        <dbReference type="PROSITE-ProRule" id="PRU00176"/>
    </source>
</evidence>
<dbReference type="InterPro" id="IPR035979">
    <property type="entry name" value="RBD_domain_sf"/>
</dbReference>
<feature type="compositionally biased region" description="Basic and acidic residues" evidence="8">
    <location>
        <begin position="626"/>
        <end position="636"/>
    </location>
</feature>
<dbReference type="InterPro" id="IPR000504">
    <property type="entry name" value="RRM_dom"/>
</dbReference>
<feature type="compositionally biased region" description="Basic residues" evidence="8">
    <location>
        <begin position="786"/>
        <end position="795"/>
    </location>
</feature>
<dbReference type="EMBL" id="CP012523">
    <property type="protein sequence ID" value="ALC38192.1"/>
    <property type="molecule type" value="Genomic_DNA"/>
</dbReference>
<feature type="compositionally biased region" description="Basic and acidic residues" evidence="8">
    <location>
        <begin position="523"/>
        <end position="536"/>
    </location>
</feature>
<accession>A0A0M4EDX8</accession>
<evidence type="ECO:0000256" key="1">
    <source>
        <dbReference type="ARBA" id="ARBA00022723"/>
    </source>
</evidence>
<dbReference type="PROSITE" id="PS50102">
    <property type="entry name" value="RRM"/>
    <property type="match status" value="1"/>
</dbReference>
<evidence type="ECO:0000313" key="12">
    <source>
        <dbReference type="Proteomes" id="UP000494163"/>
    </source>
</evidence>
<feature type="compositionally biased region" description="Basic residues" evidence="8">
    <location>
        <begin position="437"/>
        <end position="446"/>
    </location>
</feature>
<organism evidence="11 12">
    <name type="scientific">Drosophila busckii</name>
    <name type="common">Fruit fly</name>
    <dbReference type="NCBI Taxonomy" id="30019"/>
    <lineage>
        <taxon>Eukaryota</taxon>
        <taxon>Metazoa</taxon>
        <taxon>Ecdysozoa</taxon>
        <taxon>Arthropoda</taxon>
        <taxon>Hexapoda</taxon>
        <taxon>Insecta</taxon>
        <taxon>Pterygota</taxon>
        <taxon>Neoptera</taxon>
        <taxon>Endopterygota</taxon>
        <taxon>Diptera</taxon>
        <taxon>Brachycera</taxon>
        <taxon>Muscomorpha</taxon>
        <taxon>Ephydroidea</taxon>
        <taxon>Drosophilidae</taxon>
        <taxon>Drosophila</taxon>
    </lineage>
</organism>
<dbReference type="STRING" id="30019.A0A0M4EDX8"/>
<keyword evidence="4 7" id="KW-0862">Zinc</keyword>
<evidence type="ECO:0000256" key="4">
    <source>
        <dbReference type="ARBA" id="ARBA00022833"/>
    </source>
</evidence>
<feature type="compositionally biased region" description="Basic residues" evidence="8">
    <location>
        <begin position="537"/>
        <end position="548"/>
    </location>
</feature>
<feature type="region of interest" description="Disordered" evidence="8">
    <location>
        <begin position="392"/>
        <end position="743"/>
    </location>
</feature>
<dbReference type="OrthoDB" id="75923at2759"/>
<feature type="compositionally biased region" description="Basic and acidic residues" evidence="8">
    <location>
        <begin position="698"/>
        <end position="721"/>
    </location>
</feature>
<feature type="region of interest" description="Disordered" evidence="8">
    <location>
        <begin position="320"/>
        <end position="376"/>
    </location>
</feature>
<evidence type="ECO:0000259" key="9">
    <source>
        <dbReference type="PROSITE" id="PS50102"/>
    </source>
</evidence>
<dbReference type="SMR" id="A0A0M4EDX8"/>
<dbReference type="PANTHER" id="PTHR12620">
    <property type="entry name" value="U2 SNRNP AUXILIARY FACTOR, SMALL SUBUNIT"/>
    <property type="match status" value="1"/>
</dbReference>
<dbReference type="OMA" id="REYKDDH"/>
<dbReference type="GO" id="GO:0008270">
    <property type="term" value="F:zinc ion binding"/>
    <property type="evidence" value="ECO:0007669"/>
    <property type="project" value="UniProtKB-KW"/>
</dbReference>
<evidence type="ECO:0000256" key="7">
    <source>
        <dbReference type="PROSITE-ProRule" id="PRU00723"/>
    </source>
</evidence>
<evidence type="ECO:0000256" key="8">
    <source>
        <dbReference type="SAM" id="MobiDB-lite"/>
    </source>
</evidence>
<keyword evidence="3 7" id="KW-0863">Zinc-finger</keyword>
<feature type="compositionally biased region" description="Basic and acidic residues" evidence="8">
    <location>
        <begin position="496"/>
        <end position="513"/>
    </location>
</feature>
<feature type="region of interest" description="Disordered" evidence="8">
    <location>
        <begin position="14"/>
        <end position="38"/>
    </location>
</feature>
<feature type="compositionally biased region" description="Basic residues" evidence="8">
    <location>
        <begin position="763"/>
        <end position="774"/>
    </location>
</feature>
<keyword evidence="1 7" id="KW-0479">Metal-binding</keyword>
<feature type="region of interest" description="Disordered" evidence="8">
    <location>
        <begin position="763"/>
        <end position="795"/>
    </location>
</feature>
<keyword evidence="5 6" id="KW-0694">RNA-binding</keyword>
<feature type="zinc finger region" description="C3H1-type" evidence="7">
    <location>
        <begin position="153"/>
        <end position="181"/>
    </location>
</feature>
<dbReference type="InterPro" id="IPR009145">
    <property type="entry name" value="U2AF_small"/>
</dbReference>
<dbReference type="GO" id="GO:0089701">
    <property type="term" value="C:U2AF complex"/>
    <property type="evidence" value="ECO:0007669"/>
    <property type="project" value="InterPro"/>
</dbReference>
<proteinExistence type="predicted"/>
<feature type="compositionally biased region" description="Basic and acidic residues" evidence="8">
    <location>
        <begin position="584"/>
        <end position="608"/>
    </location>
</feature>
<feature type="compositionally biased region" description="Basic residues" evidence="8">
    <location>
        <begin position="409"/>
        <end position="418"/>
    </location>
</feature>
<dbReference type="InterPro" id="IPR000571">
    <property type="entry name" value="Znf_CCCH"/>
</dbReference>